<evidence type="ECO:0000313" key="1">
    <source>
        <dbReference type="EMBL" id="RHE76246.1"/>
    </source>
</evidence>
<reference evidence="1 2" key="1">
    <citation type="submission" date="2018-08" db="EMBL/GenBank/DDBJ databases">
        <title>A genome reference for cultivated species of the human gut microbiota.</title>
        <authorList>
            <person name="Zou Y."/>
            <person name="Xue W."/>
            <person name="Luo G."/>
        </authorList>
    </citation>
    <scope>NUCLEOTIDE SEQUENCE [LARGE SCALE GENOMIC DNA]</scope>
    <source>
        <strain evidence="1 2">AM27-32LB</strain>
    </source>
</reference>
<evidence type="ECO:0000313" key="2">
    <source>
        <dbReference type="Proteomes" id="UP000283928"/>
    </source>
</evidence>
<name>A0A414KHN3_9FIRM</name>
<dbReference type="EMBL" id="QSKO01000006">
    <property type="protein sequence ID" value="RHE76246.1"/>
    <property type="molecule type" value="Genomic_DNA"/>
</dbReference>
<accession>A0A414KHN3</accession>
<protein>
    <submittedName>
        <fullName evidence="1">Uncharacterized protein</fullName>
    </submittedName>
</protein>
<comment type="caution">
    <text evidence="1">The sequence shown here is derived from an EMBL/GenBank/DDBJ whole genome shotgun (WGS) entry which is preliminary data.</text>
</comment>
<proteinExistence type="predicted"/>
<sequence length="147" mass="16701">MELRNTISSTSIRKMVLQKDTVHIAKNMFQSAHPNITRKDSAMCVDNRLLFVLWESLEVFVQSGTESILSRGDARLLVLCSGSFMPERGIKRAAIQIAKLPAMKSREESPLQMERKFQILFMVCLNSGKCDGFHMGTLVLYLLRYSV</sequence>
<dbReference type="Proteomes" id="UP000283928">
    <property type="component" value="Unassembled WGS sequence"/>
</dbReference>
<dbReference type="AlphaFoldDB" id="A0A414KHN3"/>
<gene>
    <name evidence="1" type="ORF">DW723_06260</name>
</gene>
<organism evidence="1 2">
    <name type="scientific">Blautia obeum</name>
    <dbReference type="NCBI Taxonomy" id="40520"/>
    <lineage>
        <taxon>Bacteria</taxon>
        <taxon>Bacillati</taxon>
        <taxon>Bacillota</taxon>
        <taxon>Clostridia</taxon>
        <taxon>Lachnospirales</taxon>
        <taxon>Lachnospiraceae</taxon>
        <taxon>Blautia</taxon>
    </lineage>
</organism>